<feature type="region of interest" description="Disordered" evidence="1">
    <location>
        <begin position="1"/>
        <end position="22"/>
    </location>
</feature>
<accession>A0ABR2S3Y7</accession>
<protein>
    <submittedName>
        <fullName evidence="3">Uncharacterized protein</fullName>
    </submittedName>
</protein>
<evidence type="ECO:0000313" key="4">
    <source>
        <dbReference type="Proteomes" id="UP001396334"/>
    </source>
</evidence>
<gene>
    <name evidence="3" type="ORF">V6N11_054142</name>
</gene>
<keyword evidence="4" id="KW-1185">Reference proteome</keyword>
<keyword evidence="2" id="KW-0812">Transmembrane</keyword>
<dbReference type="EMBL" id="JBBPBN010000017">
    <property type="protein sequence ID" value="KAK9019627.1"/>
    <property type="molecule type" value="Genomic_DNA"/>
</dbReference>
<evidence type="ECO:0000313" key="3">
    <source>
        <dbReference type="EMBL" id="KAK9019627.1"/>
    </source>
</evidence>
<reference evidence="3 4" key="1">
    <citation type="journal article" date="2024" name="G3 (Bethesda)">
        <title>Genome assembly of Hibiscus sabdariffa L. provides insights into metabolisms of medicinal natural products.</title>
        <authorList>
            <person name="Kim T."/>
        </authorList>
    </citation>
    <scope>NUCLEOTIDE SEQUENCE [LARGE SCALE GENOMIC DNA]</scope>
    <source>
        <strain evidence="3">TK-2024</strain>
        <tissue evidence="3">Old leaves</tissue>
    </source>
</reference>
<keyword evidence="2" id="KW-0472">Membrane</keyword>
<feature type="compositionally biased region" description="Polar residues" evidence="1">
    <location>
        <begin position="1"/>
        <end position="21"/>
    </location>
</feature>
<proteinExistence type="predicted"/>
<evidence type="ECO:0000256" key="2">
    <source>
        <dbReference type="SAM" id="Phobius"/>
    </source>
</evidence>
<evidence type="ECO:0000256" key="1">
    <source>
        <dbReference type="SAM" id="MobiDB-lite"/>
    </source>
</evidence>
<feature type="transmembrane region" description="Helical" evidence="2">
    <location>
        <begin position="20"/>
        <end position="40"/>
    </location>
</feature>
<comment type="caution">
    <text evidence="3">The sequence shown here is derived from an EMBL/GenBank/DDBJ whole genome shotgun (WGS) entry which is preliminary data.</text>
</comment>
<dbReference type="Proteomes" id="UP001396334">
    <property type="component" value="Unassembled WGS sequence"/>
</dbReference>
<keyword evidence="2" id="KW-1133">Transmembrane helix</keyword>
<name>A0ABR2S3Y7_9ROSI</name>
<organism evidence="3 4">
    <name type="scientific">Hibiscus sabdariffa</name>
    <name type="common">roselle</name>
    <dbReference type="NCBI Taxonomy" id="183260"/>
    <lineage>
        <taxon>Eukaryota</taxon>
        <taxon>Viridiplantae</taxon>
        <taxon>Streptophyta</taxon>
        <taxon>Embryophyta</taxon>
        <taxon>Tracheophyta</taxon>
        <taxon>Spermatophyta</taxon>
        <taxon>Magnoliopsida</taxon>
        <taxon>eudicotyledons</taxon>
        <taxon>Gunneridae</taxon>
        <taxon>Pentapetalae</taxon>
        <taxon>rosids</taxon>
        <taxon>malvids</taxon>
        <taxon>Malvales</taxon>
        <taxon>Malvaceae</taxon>
        <taxon>Malvoideae</taxon>
        <taxon>Hibiscus</taxon>
    </lineage>
</organism>
<sequence length="83" mass="9339">MPPLSLGNTLTQRQNPRNSSLRPALPMLSFTLIATNILLFSSSMTQAENNQLCLPSLLSRPQALLNLLTTRLRSHCNLMRLRH</sequence>